<protein>
    <recommendedName>
        <fullName evidence="3">beta-N-acetylhexosaminidase</fullName>
        <ecNumber evidence="3">3.2.1.52</ecNumber>
    </recommendedName>
</protein>
<dbReference type="Gene3D" id="3.20.20.300">
    <property type="entry name" value="Glycoside hydrolase, family 3, N-terminal domain"/>
    <property type="match status" value="1"/>
</dbReference>
<dbReference type="GO" id="GO:0004563">
    <property type="term" value="F:beta-N-acetylhexosaminidase activity"/>
    <property type="evidence" value="ECO:0007669"/>
    <property type="project" value="UniProtKB-EC"/>
</dbReference>
<comment type="similarity">
    <text evidence="2">Belongs to the glycosyl hydrolase 3 family.</text>
</comment>
<gene>
    <name evidence="7" type="ORF">DS832_08540</name>
</gene>
<reference evidence="7 8" key="1">
    <citation type="submission" date="2018-07" db="EMBL/GenBank/DDBJ databases">
        <title>Genome sequences of six Lactobacillus spp. isolated from bumble bee guts.</title>
        <authorList>
            <person name="Motta E.V.S."/>
            <person name="Moran N.A."/>
        </authorList>
    </citation>
    <scope>NUCLEOTIDE SEQUENCE [LARGE SCALE GENOMIC DNA]</scope>
    <source>
        <strain evidence="7 8">LV-8.1</strain>
    </source>
</reference>
<dbReference type="SUPFAM" id="SSF51445">
    <property type="entry name" value="(Trans)glycosidases"/>
    <property type="match status" value="1"/>
</dbReference>
<dbReference type="AlphaFoldDB" id="A0A3R6UU65"/>
<keyword evidence="5" id="KW-0326">Glycosidase</keyword>
<feature type="domain" description="Glycoside hydrolase family 3 N-terminal" evidence="6">
    <location>
        <begin position="27"/>
        <end position="346"/>
    </location>
</feature>
<accession>A0A3R6UU65</accession>
<keyword evidence="4 7" id="KW-0378">Hydrolase</keyword>
<dbReference type="RefSeq" id="WP_118911196.1">
    <property type="nucleotide sequence ID" value="NZ_QOCS01000024.1"/>
</dbReference>
<sequence length="567" mass="63364">MLNLTKKPYYLKQEQIEYLKKKIQKMTVAEKIGQLFFVIGQDEATVDIAEFIHKYQPGGMMYRPDKAEKLKRELNIAQKASTIPLLMAANLESGGNGLVSEGTWLGTPLQMAATDDPASAYQLGNVAGSEAYQVGGNMSFAPIVDIDKNFRNPIMNTRTFGSDKNRVLKMSQAQIKGLEANHIIPVIKHFPGDGVDERDQHLLSSVNSLSTDEWLQSYGQIYHTLIEEGTPSVMIAHIMQPAWERKLEPGIADKDLRPASSSKLLIEGLLRNVLHFNGLTITDATPMLGYNTTMARKDLLPATINAGIDMILFNKNIDEDYHYIQQAIDNGILSMERVNEAVMRILGTKLAQGIMNVKEELTQTVPEDLNLKLAEHQQIAQQIAKKSVTLVKDRDQLLPLTPDKYHRIRLVVLGDSDDGGFKEGGHVTDLFKDKLTQAGFEVSLFNRQQLDFHEVFDEGVADLQDKFDLALYVANIETASNQTTTRLDWIHLMAADAPWFMKSIPTVFVSTANPYHLFDVPNMSTFINAYTGNEASIDAVIRKLMGQEAFQGINPVDPFCGDFQTKL</sequence>
<dbReference type="InterPro" id="IPR001764">
    <property type="entry name" value="Glyco_hydro_3_N"/>
</dbReference>
<evidence type="ECO:0000259" key="6">
    <source>
        <dbReference type="Pfam" id="PF00933"/>
    </source>
</evidence>
<evidence type="ECO:0000313" key="8">
    <source>
        <dbReference type="Proteomes" id="UP000284822"/>
    </source>
</evidence>
<dbReference type="InterPro" id="IPR036881">
    <property type="entry name" value="Glyco_hydro_3_C_sf"/>
</dbReference>
<dbReference type="InterPro" id="IPR050226">
    <property type="entry name" value="NagZ_Beta-hexosaminidase"/>
</dbReference>
<evidence type="ECO:0000313" key="7">
    <source>
        <dbReference type="EMBL" id="RHW44860.1"/>
    </source>
</evidence>
<comment type="caution">
    <text evidence="7">The sequence shown here is derived from an EMBL/GenBank/DDBJ whole genome shotgun (WGS) entry which is preliminary data.</text>
</comment>
<dbReference type="Pfam" id="PF00933">
    <property type="entry name" value="Glyco_hydro_3"/>
    <property type="match status" value="1"/>
</dbReference>
<dbReference type="PANTHER" id="PTHR30480:SF13">
    <property type="entry name" value="BETA-HEXOSAMINIDASE"/>
    <property type="match status" value="1"/>
</dbReference>
<dbReference type="GO" id="GO:0005975">
    <property type="term" value="P:carbohydrate metabolic process"/>
    <property type="evidence" value="ECO:0007669"/>
    <property type="project" value="InterPro"/>
</dbReference>
<dbReference type="Proteomes" id="UP000284822">
    <property type="component" value="Unassembled WGS sequence"/>
</dbReference>
<name>A0A3R6UU65_9LACO</name>
<dbReference type="PANTHER" id="PTHR30480">
    <property type="entry name" value="BETA-HEXOSAMINIDASE-RELATED"/>
    <property type="match status" value="1"/>
</dbReference>
<evidence type="ECO:0000256" key="2">
    <source>
        <dbReference type="ARBA" id="ARBA00005336"/>
    </source>
</evidence>
<organism evidence="7 8">
    <name type="scientific">Bombilactobacillus bombi</name>
    <dbReference type="NCBI Taxonomy" id="1303590"/>
    <lineage>
        <taxon>Bacteria</taxon>
        <taxon>Bacillati</taxon>
        <taxon>Bacillota</taxon>
        <taxon>Bacilli</taxon>
        <taxon>Lactobacillales</taxon>
        <taxon>Lactobacillaceae</taxon>
        <taxon>Bombilactobacillus</taxon>
    </lineage>
</organism>
<dbReference type="EC" id="3.2.1.52" evidence="3"/>
<comment type="catalytic activity">
    <reaction evidence="1">
        <text>Hydrolysis of terminal non-reducing N-acetyl-D-hexosamine residues in N-acetyl-beta-D-hexosaminides.</text>
        <dbReference type="EC" id="3.2.1.52"/>
    </reaction>
</comment>
<evidence type="ECO:0000256" key="3">
    <source>
        <dbReference type="ARBA" id="ARBA00012663"/>
    </source>
</evidence>
<evidence type="ECO:0000256" key="4">
    <source>
        <dbReference type="ARBA" id="ARBA00022801"/>
    </source>
</evidence>
<proteinExistence type="inferred from homology"/>
<evidence type="ECO:0000256" key="1">
    <source>
        <dbReference type="ARBA" id="ARBA00001231"/>
    </source>
</evidence>
<evidence type="ECO:0000256" key="5">
    <source>
        <dbReference type="ARBA" id="ARBA00023295"/>
    </source>
</evidence>
<dbReference type="EMBL" id="QOCS01000024">
    <property type="protein sequence ID" value="RHW44860.1"/>
    <property type="molecule type" value="Genomic_DNA"/>
</dbReference>
<dbReference type="Gene3D" id="3.40.50.1700">
    <property type="entry name" value="Glycoside hydrolase family 3 C-terminal domain"/>
    <property type="match status" value="1"/>
</dbReference>
<dbReference type="InterPro" id="IPR017853">
    <property type="entry name" value="GH"/>
</dbReference>
<dbReference type="GO" id="GO:0009254">
    <property type="term" value="P:peptidoglycan turnover"/>
    <property type="evidence" value="ECO:0007669"/>
    <property type="project" value="TreeGrafter"/>
</dbReference>
<dbReference type="InterPro" id="IPR036962">
    <property type="entry name" value="Glyco_hydro_3_N_sf"/>
</dbReference>